<protein>
    <submittedName>
        <fullName evidence="5">Geo1 protein</fullName>
    </submittedName>
</protein>
<dbReference type="Pfam" id="PF06766">
    <property type="entry name" value="Hydrophobin_2"/>
    <property type="match status" value="1"/>
</dbReference>
<dbReference type="InterPro" id="IPR010636">
    <property type="entry name" value="Class_II_hydrophobin"/>
</dbReference>
<proteinExistence type="inferred from homology"/>
<dbReference type="PANTHER" id="PTHR42341:SF1">
    <property type="entry name" value="HYDROPHOBIN"/>
    <property type="match status" value="1"/>
</dbReference>
<evidence type="ECO:0000256" key="4">
    <source>
        <dbReference type="SAM" id="SignalP"/>
    </source>
</evidence>
<sequence length="112" mass="10665">MKSFAITAVLFVAAAMAGPLEVRTGGGSGGGGGGGGGGAAYDACPSELLSNPECCDVDVLGLLSINCAPPDTTPTSAADFKSQCAKRGKSATCCVLPVLGQAVGCQAPAGSG</sequence>
<name>A0A090C677_9HYPO</name>
<comment type="subcellular location">
    <subcellularLocation>
        <location evidence="1">Cell envelope</location>
    </subcellularLocation>
</comment>
<dbReference type="AlphaFoldDB" id="A0A090C677"/>
<evidence type="ECO:0000256" key="2">
    <source>
        <dbReference type="ARBA" id="ARBA00009576"/>
    </source>
</evidence>
<accession>A0A090C677</accession>
<organism evidence="5">
    <name type="scientific">Geosmithia longistipitata</name>
    <dbReference type="NCBI Taxonomy" id="3025228"/>
    <lineage>
        <taxon>Eukaryota</taxon>
        <taxon>Fungi</taxon>
        <taxon>Dikarya</taxon>
        <taxon>Ascomycota</taxon>
        <taxon>Pezizomycotina</taxon>
        <taxon>Sordariomycetes</taxon>
        <taxon>Hypocreomycetidae</taxon>
        <taxon>Hypocreales</taxon>
        <taxon>Bionectriaceae</taxon>
        <taxon>Geosmithia</taxon>
    </lineage>
</organism>
<keyword evidence="4" id="KW-0732">Signal</keyword>
<feature type="signal peptide" evidence="4">
    <location>
        <begin position="1"/>
        <end position="17"/>
    </location>
</feature>
<comment type="similarity">
    <text evidence="2">Belongs to the cerato-ulmin hydrophobin family.</text>
</comment>
<dbReference type="InterPro" id="IPR036686">
    <property type="entry name" value="Class_II_Hydrophobin_sf"/>
</dbReference>
<reference evidence="5" key="1">
    <citation type="journal article" date="2014" name="Fungal Biol.">
        <title>Interspecific variability of class II hydrophobin GEO1 in the genus Geosmithia.</title>
        <authorList>
            <person name="Frascella A."/>
            <person name="Bettini P.P."/>
            <person name="Kolarik M."/>
            <person name="Comparini C."/>
            <person name="Pazzagli L."/>
            <person name="Luti S."/>
            <person name="Scala F."/>
            <person name="Scala A."/>
        </authorList>
    </citation>
    <scope>NUCLEOTIDE SEQUENCE</scope>
    <source>
        <strain evidence="5">RJ279m</strain>
    </source>
</reference>
<evidence type="ECO:0000256" key="3">
    <source>
        <dbReference type="ARBA" id="ARBA00023157"/>
    </source>
</evidence>
<dbReference type="EMBL" id="HG792095">
    <property type="protein sequence ID" value="CDK12890.1"/>
    <property type="molecule type" value="Genomic_DNA"/>
</dbReference>
<feature type="chain" id="PRO_5001853573" evidence="4">
    <location>
        <begin position="18"/>
        <end position="112"/>
    </location>
</feature>
<dbReference type="GO" id="GO:0005576">
    <property type="term" value="C:extracellular region"/>
    <property type="evidence" value="ECO:0007669"/>
    <property type="project" value="InterPro"/>
</dbReference>
<dbReference type="SUPFAM" id="SSF101751">
    <property type="entry name" value="Hydrophobin II, HfbII"/>
    <property type="match status" value="1"/>
</dbReference>
<evidence type="ECO:0000313" key="5">
    <source>
        <dbReference type="EMBL" id="CDK12890.1"/>
    </source>
</evidence>
<dbReference type="PANTHER" id="PTHR42341">
    <property type="entry name" value="HYDROPHOBIN"/>
    <property type="match status" value="1"/>
</dbReference>
<evidence type="ECO:0000256" key="1">
    <source>
        <dbReference type="ARBA" id="ARBA00004196"/>
    </source>
</evidence>
<dbReference type="Gene3D" id="3.20.120.10">
    <property type="entry name" value="Hydrophobin"/>
    <property type="match status" value="1"/>
</dbReference>
<gene>
    <name evidence="5" type="primary">geo1</name>
</gene>
<dbReference type="CDD" id="cd23508">
    <property type="entry name" value="hydrophobin_II"/>
    <property type="match status" value="1"/>
</dbReference>
<keyword evidence="3" id="KW-1015">Disulfide bond</keyword>